<organism evidence="2">
    <name type="scientific">Haematobia irritans</name>
    <name type="common">Horn fly</name>
    <name type="synonym">Conops irritans</name>
    <dbReference type="NCBI Taxonomy" id="7368"/>
    <lineage>
        <taxon>Eukaryota</taxon>
        <taxon>Metazoa</taxon>
        <taxon>Ecdysozoa</taxon>
        <taxon>Arthropoda</taxon>
        <taxon>Hexapoda</taxon>
        <taxon>Insecta</taxon>
        <taxon>Pterygota</taxon>
        <taxon>Neoptera</taxon>
        <taxon>Endopterygota</taxon>
        <taxon>Diptera</taxon>
        <taxon>Brachycera</taxon>
        <taxon>Muscomorpha</taxon>
        <taxon>Muscoidea</taxon>
        <taxon>Muscidae</taxon>
        <taxon>Haematobia</taxon>
    </lineage>
</organism>
<name>A0A1L8E7Z8_HAEIR</name>
<evidence type="ECO:0000256" key="1">
    <source>
        <dbReference type="SAM" id="MobiDB-lite"/>
    </source>
</evidence>
<reference evidence="2" key="1">
    <citation type="submission" date="2017-01" db="EMBL/GenBank/DDBJ databases">
        <title>An insight into the sialome and mialome of the horn fly, Haematobia irritans.</title>
        <authorList>
            <person name="Breijo M."/>
            <person name="Boiani M."/>
            <person name="Ures X."/>
            <person name="Rocha S."/>
            <person name="Sequeira M."/>
            <person name="Ribeiro J.M."/>
        </authorList>
    </citation>
    <scope>NUCLEOTIDE SEQUENCE</scope>
</reference>
<dbReference type="AlphaFoldDB" id="A0A1L8E7Z8"/>
<proteinExistence type="predicted"/>
<sequence length="169" mass="19013">MSDWCLLLSISIYNMKYFVVFGLLALSALCQAKHGFAGQNLDSFNSVPEWDQEYDDAEGYRKPENYQQDPRSFDGQYENEGGFDVQGTDGQQQYDEDTPVFDGGFFPPQLPLNPLTFEYLGSDDDEAQGLRGLGNFFKFLPVLFDFGSGNNFGENNGFGYGQEEGYDAE</sequence>
<dbReference type="EMBL" id="GFDG01004097">
    <property type="protein sequence ID" value="JAV14702.1"/>
    <property type="molecule type" value="Transcribed_RNA"/>
</dbReference>
<protein>
    <submittedName>
        <fullName evidence="2">Putative secreted protein</fullName>
    </submittedName>
</protein>
<feature type="region of interest" description="Disordered" evidence="1">
    <location>
        <begin position="64"/>
        <end position="98"/>
    </location>
</feature>
<accession>A0A1L8E7Z8</accession>
<evidence type="ECO:0000313" key="2">
    <source>
        <dbReference type="EMBL" id="JAV14702.1"/>
    </source>
</evidence>